<evidence type="ECO:0000259" key="1">
    <source>
        <dbReference type="Pfam" id="PF03478"/>
    </source>
</evidence>
<sequence>MFLRLQAALSFRNGDGGWTDWDFTPYEFGPAFVPSPSCNPVFHGGLLYLLGQDGRLAVYDQRMHDQGFEILEKPRSFGFECEDSYLVESGQDELMAVLVGLRGPPVNVVKLNEHTMEWEKVESLEGSVLFTGTLTTTMKKTGARWMQDRIFLPRLFDWPEAIPADLVQHDGELAFVPKQECAWPAVRDDTYVTNMWSYKLGQSGEEAREFWETEKLDYGVWVDFDS</sequence>
<dbReference type="PANTHER" id="PTHR33127:SF69">
    <property type="entry name" value="OS09G0340800 PROTEIN"/>
    <property type="match status" value="1"/>
</dbReference>
<dbReference type="Gramene" id="TuG1812G0300001478.01.T01">
    <property type="protein sequence ID" value="TuG1812G0300001478.01.T01.cds241678"/>
    <property type="gene ID" value="TuG1812G0300001478.01"/>
</dbReference>
<dbReference type="InterPro" id="IPR005174">
    <property type="entry name" value="KIB1-4_b-propeller"/>
</dbReference>
<reference evidence="2" key="3">
    <citation type="submission" date="2022-06" db="UniProtKB">
        <authorList>
            <consortium name="EnsemblPlants"/>
        </authorList>
    </citation>
    <scope>IDENTIFICATION</scope>
</reference>
<organism evidence="2 3">
    <name type="scientific">Triticum urartu</name>
    <name type="common">Red wild einkorn</name>
    <name type="synonym">Crithodium urartu</name>
    <dbReference type="NCBI Taxonomy" id="4572"/>
    <lineage>
        <taxon>Eukaryota</taxon>
        <taxon>Viridiplantae</taxon>
        <taxon>Streptophyta</taxon>
        <taxon>Embryophyta</taxon>
        <taxon>Tracheophyta</taxon>
        <taxon>Spermatophyta</taxon>
        <taxon>Magnoliopsida</taxon>
        <taxon>Liliopsida</taxon>
        <taxon>Poales</taxon>
        <taxon>Poaceae</taxon>
        <taxon>BOP clade</taxon>
        <taxon>Pooideae</taxon>
        <taxon>Triticodae</taxon>
        <taxon>Triticeae</taxon>
        <taxon>Triticinae</taxon>
        <taxon>Triticum</taxon>
    </lineage>
</organism>
<reference evidence="3" key="1">
    <citation type="journal article" date="2013" name="Nature">
        <title>Draft genome of the wheat A-genome progenitor Triticum urartu.</title>
        <authorList>
            <person name="Ling H.Q."/>
            <person name="Zhao S."/>
            <person name="Liu D."/>
            <person name="Wang J."/>
            <person name="Sun H."/>
            <person name="Zhang C."/>
            <person name="Fan H."/>
            <person name="Li D."/>
            <person name="Dong L."/>
            <person name="Tao Y."/>
            <person name="Gao C."/>
            <person name="Wu H."/>
            <person name="Li Y."/>
            <person name="Cui Y."/>
            <person name="Guo X."/>
            <person name="Zheng S."/>
            <person name="Wang B."/>
            <person name="Yu K."/>
            <person name="Liang Q."/>
            <person name="Yang W."/>
            <person name="Lou X."/>
            <person name="Chen J."/>
            <person name="Feng M."/>
            <person name="Jian J."/>
            <person name="Zhang X."/>
            <person name="Luo G."/>
            <person name="Jiang Y."/>
            <person name="Liu J."/>
            <person name="Wang Z."/>
            <person name="Sha Y."/>
            <person name="Zhang B."/>
            <person name="Wu H."/>
            <person name="Tang D."/>
            <person name="Shen Q."/>
            <person name="Xue P."/>
            <person name="Zou S."/>
            <person name="Wang X."/>
            <person name="Liu X."/>
            <person name="Wang F."/>
            <person name="Yang Y."/>
            <person name="An X."/>
            <person name="Dong Z."/>
            <person name="Zhang K."/>
            <person name="Zhang X."/>
            <person name="Luo M.C."/>
            <person name="Dvorak J."/>
            <person name="Tong Y."/>
            <person name="Wang J."/>
            <person name="Yang H."/>
            <person name="Li Z."/>
            <person name="Wang D."/>
            <person name="Zhang A."/>
            <person name="Wang J."/>
        </authorList>
    </citation>
    <scope>NUCLEOTIDE SEQUENCE</scope>
    <source>
        <strain evidence="3">cv. G1812</strain>
    </source>
</reference>
<evidence type="ECO:0000313" key="3">
    <source>
        <dbReference type="Proteomes" id="UP000015106"/>
    </source>
</evidence>
<dbReference type="AlphaFoldDB" id="A0A8R7TSM1"/>
<feature type="domain" description="KIB1-4 beta-propeller" evidence="1">
    <location>
        <begin position="9"/>
        <end position="152"/>
    </location>
</feature>
<dbReference type="Proteomes" id="UP000015106">
    <property type="component" value="Chromosome 3"/>
</dbReference>
<reference evidence="2" key="2">
    <citation type="submission" date="2018-03" db="EMBL/GenBank/DDBJ databases">
        <title>The Triticum urartu genome reveals the dynamic nature of wheat genome evolution.</title>
        <authorList>
            <person name="Ling H."/>
            <person name="Ma B."/>
            <person name="Shi X."/>
            <person name="Liu H."/>
            <person name="Dong L."/>
            <person name="Sun H."/>
            <person name="Cao Y."/>
            <person name="Gao Q."/>
            <person name="Zheng S."/>
            <person name="Li Y."/>
            <person name="Yu Y."/>
            <person name="Du H."/>
            <person name="Qi M."/>
            <person name="Li Y."/>
            <person name="Yu H."/>
            <person name="Cui Y."/>
            <person name="Wang N."/>
            <person name="Chen C."/>
            <person name="Wu H."/>
            <person name="Zhao Y."/>
            <person name="Zhang J."/>
            <person name="Li Y."/>
            <person name="Zhou W."/>
            <person name="Zhang B."/>
            <person name="Hu W."/>
            <person name="Eijk M."/>
            <person name="Tang J."/>
            <person name="Witsenboer H."/>
            <person name="Zhao S."/>
            <person name="Li Z."/>
            <person name="Zhang A."/>
            <person name="Wang D."/>
            <person name="Liang C."/>
        </authorList>
    </citation>
    <scope>NUCLEOTIDE SEQUENCE [LARGE SCALE GENOMIC DNA]</scope>
    <source>
        <strain evidence="2">cv. G1812</strain>
    </source>
</reference>
<evidence type="ECO:0000313" key="2">
    <source>
        <dbReference type="EnsemblPlants" id="TuG1812G0300001478.01.T01.cds241678"/>
    </source>
</evidence>
<accession>A0A8R7TSM1</accession>
<keyword evidence="3" id="KW-1185">Reference proteome</keyword>
<dbReference type="EnsemblPlants" id="TuG1812G0300001478.01.T01">
    <property type="protein sequence ID" value="TuG1812G0300001478.01.T01.cds241678"/>
    <property type="gene ID" value="TuG1812G0300001478.01"/>
</dbReference>
<proteinExistence type="predicted"/>
<dbReference type="Pfam" id="PF03478">
    <property type="entry name" value="Beta-prop_KIB1-4"/>
    <property type="match status" value="1"/>
</dbReference>
<protein>
    <recommendedName>
        <fullName evidence="1">KIB1-4 beta-propeller domain-containing protein</fullName>
    </recommendedName>
</protein>
<dbReference type="PANTHER" id="PTHR33127">
    <property type="entry name" value="TRANSMEMBRANE PROTEIN"/>
    <property type="match status" value="1"/>
</dbReference>
<name>A0A8R7TSM1_TRIUA</name>